<evidence type="ECO:0008006" key="4">
    <source>
        <dbReference type="Google" id="ProtNLM"/>
    </source>
</evidence>
<evidence type="ECO:0000256" key="1">
    <source>
        <dbReference type="SAM" id="Phobius"/>
    </source>
</evidence>
<evidence type="ECO:0000313" key="3">
    <source>
        <dbReference type="Proteomes" id="UP000007797"/>
    </source>
</evidence>
<proteinExistence type="predicted"/>
<gene>
    <name evidence="2" type="ORF">DFA_06527</name>
</gene>
<keyword evidence="1" id="KW-0472">Membrane</keyword>
<organism evidence="2 3">
    <name type="scientific">Cavenderia fasciculata</name>
    <name type="common">Slime mold</name>
    <name type="synonym">Dictyostelium fasciculatum</name>
    <dbReference type="NCBI Taxonomy" id="261658"/>
    <lineage>
        <taxon>Eukaryota</taxon>
        <taxon>Amoebozoa</taxon>
        <taxon>Evosea</taxon>
        <taxon>Eumycetozoa</taxon>
        <taxon>Dictyostelia</taxon>
        <taxon>Acytosteliales</taxon>
        <taxon>Cavenderiaceae</taxon>
        <taxon>Cavenderia</taxon>
    </lineage>
</organism>
<protein>
    <recommendedName>
        <fullName evidence="4">Transmembrane protein</fullName>
    </recommendedName>
</protein>
<keyword evidence="1" id="KW-1133">Transmembrane helix</keyword>
<dbReference type="Proteomes" id="UP000007797">
    <property type="component" value="Unassembled WGS sequence"/>
</dbReference>
<accession>F4PJ91</accession>
<sequence>MLSTNHEPWLNKSIIYHFRPINNLQTNMFKLSILLLFISLLLIFVNANYDGEIDSSSYYVTIKNYGNVNCTDSYTTSKTESGVCFQRQYVYTCNIANGTIDEIMYFNFPIQKCGGTWNSYTYQLGQCAGGSIYECDK</sequence>
<name>F4PJ91_CACFS</name>
<feature type="transmembrane region" description="Helical" evidence="1">
    <location>
        <begin position="28"/>
        <end position="49"/>
    </location>
</feature>
<reference evidence="3" key="1">
    <citation type="journal article" date="2011" name="Genome Res.">
        <title>Phylogeny-wide analysis of social amoeba genomes highlights ancient origins for complex intercellular communication.</title>
        <authorList>
            <person name="Heidel A.J."/>
            <person name="Lawal H.M."/>
            <person name="Felder M."/>
            <person name="Schilde C."/>
            <person name="Helps N.R."/>
            <person name="Tunggal B."/>
            <person name="Rivero F."/>
            <person name="John U."/>
            <person name="Schleicher M."/>
            <person name="Eichinger L."/>
            <person name="Platzer M."/>
            <person name="Noegel A.A."/>
            <person name="Schaap P."/>
            <person name="Gloeckner G."/>
        </authorList>
    </citation>
    <scope>NUCLEOTIDE SEQUENCE [LARGE SCALE GENOMIC DNA]</scope>
    <source>
        <strain evidence="3">SH3</strain>
    </source>
</reference>
<keyword evidence="3" id="KW-1185">Reference proteome</keyword>
<dbReference type="GeneID" id="14876545"/>
<dbReference type="KEGG" id="dfa:DFA_06527"/>
<dbReference type="RefSeq" id="XP_004362228.1">
    <property type="nucleotide sequence ID" value="XM_004362171.1"/>
</dbReference>
<evidence type="ECO:0000313" key="2">
    <source>
        <dbReference type="EMBL" id="EGG24377.1"/>
    </source>
</evidence>
<keyword evidence="1" id="KW-0812">Transmembrane</keyword>
<dbReference type="AlphaFoldDB" id="F4PJ91"/>
<dbReference type="EMBL" id="GL883007">
    <property type="protein sequence ID" value="EGG24377.1"/>
    <property type="molecule type" value="Genomic_DNA"/>
</dbReference>